<feature type="DNA-binding region" description="H-T-H motif" evidence="2">
    <location>
        <begin position="25"/>
        <end position="44"/>
    </location>
</feature>
<dbReference type="PANTHER" id="PTHR43479:SF11">
    <property type="entry name" value="ACREF_ENVCD OPERON REPRESSOR-RELATED"/>
    <property type="match status" value="1"/>
</dbReference>
<dbReference type="PANTHER" id="PTHR43479">
    <property type="entry name" value="ACREF/ENVCD OPERON REPRESSOR-RELATED"/>
    <property type="match status" value="1"/>
</dbReference>
<dbReference type="Proteomes" id="UP000798808">
    <property type="component" value="Unassembled WGS sequence"/>
</dbReference>
<dbReference type="InterPro" id="IPR009057">
    <property type="entry name" value="Homeodomain-like_sf"/>
</dbReference>
<protein>
    <submittedName>
        <fullName evidence="4">TetR/AcrR family transcriptional regulator</fullName>
    </submittedName>
</protein>
<dbReference type="RefSeq" id="WP_155174485.1">
    <property type="nucleotide sequence ID" value="NZ_BAAAFL010000002.1"/>
</dbReference>
<name>A0ABW9RW47_9BACT</name>
<dbReference type="SUPFAM" id="SSF46689">
    <property type="entry name" value="Homeodomain-like"/>
    <property type="match status" value="1"/>
</dbReference>
<organism evidence="4 5">
    <name type="scientific">Fulvivirga kasyanovii</name>
    <dbReference type="NCBI Taxonomy" id="396812"/>
    <lineage>
        <taxon>Bacteria</taxon>
        <taxon>Pseudomonadati</taxon>
        <taxon>Bacteroidota</taxon>
        <taxon>Cytophagia</taxon>
        <taxon>Cytophagales</taxon>
        <taxon>Fulvivirgaceae</taxon>
        <taxon>Fulvivirga</taxon>
    </lineage>
</organism>
<comment type="caution">
    <text evidence="4">The sequence shown here is derived from an EMBL/GenBank/DDBJ whole genome shotgun (WGS) entry which is preliminary data.</text>
</comment>
<dbReference type="PROSITE" id="PS50977">
    <property type="entry name" value="HTH_TETR_2"/>
    <property type="match status" value="1"/>
</dbReference>
<evidence type="ECO:0000259" key="3">
    <source>
        <dbReference type="PROSITE" id="PS50977"/>
    </source>
</evidence>
<evidence type="ECO:0000256" key="1">
    <source>
        <dbReference type="ARBA" id="ARBA00023125"/>
    </source>
</evidence>
<gene>
    <name evidence="4" type="ORF">E1163_21185</name>
</gene>
<dbReference type="InterPro" id="IPR001647">
    <property type="entry name" value="HTH_TetR"/>
</dbReference>
<proteinExistence type="predicted"/>
<evidence type="ECO:0000313" key="4">
    <source>
        <dbReference type="EMBL" id="MTI27484.1"/>
    </source>
</evidence>
<reference evidence="4 5" key="1">
    <citation type="submission" date="2019-02" db="EMBL/GenBank/DDBJ databases">
        <authorList>
            <person name="Goldberg S.R."/>
            <person name="Haltli B.A."/>
            <person name="Correa H."/>
            <person name="Russell K.G."/>
        </authorList>
    </citation>
    <scope>NUCLEOTIDE SEQUENCE [LARGE SCALE GENOMIC DNA]</scope>
    <source>
        <strain evidence="4 5">JCM 16186</strain>
    </source>
</reference>
<dbReference type="PRINTS" id="PR00455">
    <property type="entry name" value="HTHTETR"/>
</dbReference>
<dbReference type="InterPro" id="IPR050624">
    <property type="entry name" value="HTH-type_Tx_Regulator"/>
</dbReference>
<sequence>MKNTKEHIIATALKLFLNHGYRATSMAQMVEASGMSKGAFYHYFKNKEDIYDSVINSYFLKYIDEINWQELEGLSLQETKAAMAAFYKNFVKQIGELTDKGTSRYFSLFFEAYHQVPVFKEQIRGFYSRLVRIIEDKMVKELFYNEQKAHSEAIHIIAHFEGLLFWSAVFPEKDTSFSYD</sequence>
<evidence type="ECO:0000313" key="5">
    <source>
        <dbReference type="Proteomes" id="UP000798808"/>
    </source>
</evidence>
<keyword evidence="1 2" id="KW-0238">DNA-binding</keyword>
<feature type="domain" description="HTH tetR-type" evidence="3">
    <location>
        <begin position="2"/>
        <end position="62"/>
    </location>
</feature>
<accession>A0ABW9RW47</accession>
<keyword evidence="5" id="KW-1185">Reference proteome</keyword>
<dbReference type="Gene3D" id="1.10.357.10">
    <property type="entry name" value="Tetracycline Repressor, domain 2"/>
    <property type="match status" value="1"/>
</dbReference>
<dbReference type="EMBL" id="SMLW01000630">
    <property type="protein sequence ID" value="MTI27484.1"/>
    <property type="molecule type" value="Genomic_DNA"/>
</dbReference>
<dbReference type="Pfam" id="PF00440">
    <property type="entry name" value="TetR_N"/>
    <property type="match status" value="1"/>
</dbReference>
<evidence type="ECO:0000256" key="2">
    <source>
        <dbReference type="PROSITE-ProRule" id="PRU00335"/>
    </source>
</evidence>